<dbReference type="Proteomes" id="UP000494218">
    <property type="component" value="Unassembled WGS sequence"/>
</dbReference>
<reference evidence="1 2" key="1">
    <citation type="submission" date="2019-09" db="EMBL/GenBank/DDBJ databases">
        <authorList>
            <person name="Depoorter E."/>
        </authorList>
    </citation>
    <scope>NUCLEOTIDE SEQUENCE [LARGE SCALE GENOMIC DNA]</scope>
    <source>
        <strain evidence="1">LMG 23254</strain>
    </source>
</reference>
<accession>A0A6P2KQ69</accession>
<dbReference type="EMBL" id="CABVPW010000011">
    <property type="protein sequence ID" value="VWB56805.1"/>
    <property type="molecule type" value="Genomic_DNA"/>
</dbReference>
<evidence type="ECO:0000313" key="1">
    <source>
        <dbReference type="EMBL" id="VWB56805.1"/>
    </source>
</evidence>
<protein>
    <submittedName>
        <fullName evidence="1">Uncharacterized protein</fullName>
    </submittedName>
</protein>
<evidence type="ECO:0000313" key="2">
    <source>
        <dbReference type="Proteomes" id="UP000494218"/>
    </source>
</evidence>
<gene>
    <name evidence="1" type="ORF">BLA23254_02607</name>
</gene>
<name>A0A6P2KQ69_BURL3</name>
<proteinExistence type="predicted"/>
<organism evidence="1 2">
    <name type="scientific">Burkholderia lata (strain ATCC 17760 / DSM 23089 / LMG 22485 / NCIMB 9086 / R18194 / 383)</name>
    <dbReference type="NCBI Taxonomy" id="482957"/>
    <lineage>
        <taxon>Bacteria</taxon>
        <taxon>Pseudomonadati</taxon>
        <taxon>Pseudomonadota</taxon>
        <taxon>Betaproteobacteria</taxon>
        <taxon>Burkholderiales</taxon>
        <taxon>Burkholderiaceae</taxon>
        <taxon>Burkholderia</taxon>
        <taxon>Burkholderia cepacia complex</taxon>
    </lineage>
</organism>
<sequence length="40" mass="4512">MIHAATENSTPAWWRSLDSQVFPHPFADIQTSSSLIDPRT</sequence>
<dbReference type="AlphaFoldDB" id="A0A6P2KQ69"/>